<organism evidence="2 3">
    <name type="scientific">Monoraphidium neglectum</name>
    <dbReference type="NCBI Taxonomy" id="145388"/>
    <lineage>
        <taxon>Eukaryota</taxon>
        <taxon>Viridiplantae</taxon>
        <taxon>Chlorophyta</taxon>
        <taxon>core chlorophytes</taxon>
        <taxon>Chlorophyceae</taxon>
        <taxon>CS clade</taxon>
        <taxon>Sphaeropleales</taxon>
        <taxon>Selenastraceae</taxon>
        <taxon>Monoraphidium</taxon>
    </lineage>
</organism>
<dbReference type="RefSeq" id="XP_013892474.1">
    <property type="nucleotide sequence ID" value="XM_014037020.1"/>
</dbReference>
<gene>
    <name evidence="2" type="ORF">MNEG_14509</name>
</gene>
<dbReference type="PANTHER" id="PTHR31811">
    <property type="entry name" value="TRNA A64-2'-O-RIBOSYLPHOSPHATE TRANSFERASE"/>
    <property type="match status" value="1"/>
</dbReference>
<dbReference type="InterPro" id="IPR033449">
    <property type="entry name" value="Rit1_N"/>
</dbReference>
<dbReference type="GO" id="GO:0019988">
    <property type="term" value="P:charged-tRNA amino acid modification"/>
    <property type="evidence" value="ECO:0007669"/>
    <property type="project" value="InterPro"/>
</dbReference>
<dbReference type="InterPro" id="IPR007306">
    <property type="entry name" value="Rit1"/>
</dbReference>
<dbReference type="GO" id="GO:0005737">
    <property type="term" value="C:cytoplasm"/>
    <property type="evidence" value="ECO:0007669"/>
    <property type="project" value="TreeGrafter"/>
</dbReference>
<evidence type="ECO:0000313" key="2">
    <source>
        <dbReference type="EMBL" id="KIY93454.1"/>
    </source>
</evidence>
<dbReference type="GeneID" id="25732078"/>
<reference evidence="2 3" key="1">
    <citation type="journal article" date="2013" name="BMC Genomics">
        <title>Reconstruction of the lipid metabolism for the microalga Monoraphidium neglectum from its genome sequence reveals characteristics suitable for biofuel production.</title>
        <authorList>
            <person name="Bogen C."/>
            <person name="Al-Dilaimi A."/>
            <person name="Albersmeier A."/>
            <person name="Wichmann J."/>
            <person name="Grundmann M."/>
            <person name="Rupp O."/>
            <person name="Lauersen K.J."/>
            <person name="Blifernez-Klassen O."/>
            <person name="Kalinowski J."/>
            <person name="Goesmann A."/>
            <person name="Mussgnug J.H."/>
            <person name="Kruse O."/>
        </authorList>
    </citation>
    <scope>NUCLEOTIDE SEQUENCE [LARGE SCALE GENOMIC DNA]</scope>
    <source>
        <strain evidence="2 3">SAG 48.87</strain>
    </source>
</reference>
<dbReference type="STRING" id="145388.A0A0D2LNS3"/>
<dbReference type="OrthoDB" id="45256at2759"/>
<dbReference type="Pfam" id="PF17184">
    <property type="entry name" value="Rit1_C"/>
    <property type="match status" value="1"/>
</dbReference>
<feature type="domain" description="Rit1 N-terminal" evidence="1">
    <location>
        <begin position="28"/>
        <end position="125"/>
    </location>
</feature>
<dbReference type="GO" id="GO:0043399">
    <property type="term" value="F:tRNA adenosine(64)-2'-O-ribosylphosphate transferase activity"/>
    <property type="evidence" value="ECO:0007669"/>
    <property type="project" value="InterPro"/>
</dbReference>
<evidence type="ECO:0000259" key="1">
    <source>
        <dbReference type="Pfam" id="PF17184"/>
    </source>
</evidence>
<keyword evidence="2" id="KW-0808">Transferase</keyword>
<sequence>MKEPGVDSRGEDLLLSTRQPLSSVLRDLKRESNDLWSCINSLLEDERFVAELRQLYPSLPLVANLRCGLWYAPRFDATCYFKSTDGHNGWWSFSTTRLNMALAEAAAARGGAVVVDATRKGKRFP</sequence>
<dbReference type="AlphaFoldDB" id="A0A0D2LNS3"/>
<feature type="non-terminal residue" evidence="2">
    <location>
        <position position="125"/>
    </location>
</feature>
<dbReference type="EMBL" id="KK104761">
    <property type="protein sequence ID" value="KIY93454.1"/>
    <property type="molecule type" value="Genomic_DNA"/>
</dbReference>
<dbReference type="Proteomes" id="UP000054498">
    <property type="component" value="Unassembled WGS sequence"/>
</dbReference>
<name>A0A0D2LNS3_9CHLO</name>
<dbReference type="PANTHER" id="PTHR31811:SF0">
    <property type="entry name" value="TRNA A64-2'-O-RIBOSYLPHOSPHATE TRANSFERASE"/>
    <property type="match status" value="1"/>
</dbReference>
<protein>
    <submittedName>
        <fullName evidence="2">tRNA A64-2'-O-ribosylphosphate transferase</fullName>
    </submittedName>
</protein>
<dbReference type="KEGG" id="mng:MNEG_14509"/>
<evidence type="ECO:0000313" key="3">
    <source>
        <dbReference type="Proteomes" id="UP000054498"/>
    </source>
</evidence>
<accession>A0A0D2LNS3</accession>
<keyword evidence="3" id="KW-1185">Reference proteome</keyword>
<proteinExistence type="predicted"/>